<name>A0AAW1I9K2_POPJA</name>
<dbReference type="AlphaFoldDB" id="A0AAW1I9K2"/>
<dbReference type="EMBL" id="JASPKY010000743">
    <property type="protein sequence ID" value="KAK9685858.1"/>
    <property type="molecule type" value="Genomic_DNA"/>
</dbReference>
<organism evidence="1 2">
    <name type="scientific">Popillia japonica</name>
    <name type="common">Japanese beetle</name>
    <dbReference type="NCBI Taxonomy" id="7064"/>
    <lineage>
        <taxon>Eukaryota</taxon>
        <taxon>Metazoa</taxon>
        <taxon>Ecdysozoa</taxon>
        <taxon>Arthropoda</taxon>
        <taxon>Hexapoda</taxon>
        <taxon>Insecta</taxon>
        <taxon>Pterygota</taxon>
        <taxon>Neoptera</taxon>
        <taxon>Endopterygota</taxon>
        <taxon>Coleoptera</taxon>
        <taxon>Polyphaga</taxon>
        <taxon>Scarabaeiformia</taxon>
        <taxon>Scarabaeidae</taxon>
        <taxon>Rutelinae</taxon>
        <taxon>Popillia</taxon>
    </lineage>
</organism>
<evidence type="ECO:0000313" key="1">
    <source>
        <dbReference type="EMBL" id="KAK9685858.1"/>
    </source>
</evidence>
<protein>
    <submittedName>
        <fullName evidence="1">Uncharacterized protein</fullName>
    </submittedName>
</protein>
<gene>
    <name evidence="1" type="ORF">QE152_g37618</name>
</gene>
<keyword evidence="2" id="KW-1185">Reference proteome</keyword>
<proteinExistence type="predicted"/>
<reference evidence="1 2" key="1">
    <citation type="journal article" date="2024" name="BMC Genomics">
        <title>De novo assembly and annotation of Popillia japonica's genome with initial clues to its potential as an invasive pest.</title>
        <authorList>
            <person name="Cucini C."/>
            <person name="Boschi S."/>
            <person name="Funari R."/>
            <person name="Cardaioli E."/>
            <person name="Iannotti N."/>
            <person name="Marturano G."/>
            <person name="Paoli F."/>
            <person name="Bruttini M."/>
            <person name="Carapelli A."/>
            <person name="Frati F."/>
            <person name="Nardi F."/>
        </authorList>
    </citation>
    <scope>NUCLEOTIDE SEQUENCE [LARGE SCALE GENOMIC DNA]</scope>
    <source>
        <strain evidence="1">DMR45628</strain>
    </source>
</reference>
<accession>A0AAW1I9K2</accession>
<dbReference type="Proteomes" id="UP001458880">
    <property type="component" value="Unassembled WGS sequence"/>
</dbReference>
<evidence type="ECO:0000313" key="2">
    <source>
        <dbReference type="Proteomes" id="UP001458880"/>
    </source>
</evidence>
<comment type="caution">
    <text evidence="1">The sequence shown here is derived from an EMBL/GenBank/DDBJ whole genome shotgun (WGS) entry which is preliminary data.</text>
</comment>
<sequence length="132" mass="14803">MCFAINTAKHESKGYTPAFLNYGRELLAPGSITRESTDVTAPVDEERQSQLAAELRKLPAISTDVTAPVDEERQSQLAAELRKLPAIFERARRESTDVTAPVDEERQSQLAAELRKLPAIFERARRKMAESF</sequence>